<gene>
    <name evidence="2" type="ordered locus">STAUR_8094</name>
</gene>
<evidence type="ECO:0000313" key="2">
    <source>
        <dbReference type="EMBL" id="ADO75849.1"/>
    </source>
</evidence>
<keyword evidence="1" id="KW-0812">Transmembrane</keyword>
<dbReference type="HOGENOM" id="CLU_2002521_0_0_7"/>
<accession>E3FT39</accession>
<keyword evidence="1" id="KW-1133">Transmembrane helix</keyword>
<sequence>MLAAVLLAGGAVLGAGGLFAVVRSNREVIDAKGKQWGVEGLSSIALGGGTILGAAVGTLGGALLNRTLGRHADRTKVDALQARLSRARREFESFRQDARNGLLNSVQHRLAVERLFLELTTPAA</sequence>
<reference evidence="2 3" key="1">
    <citation type="journal article" date="2011" name="Mol. Biol. Evol.">
        <title>Comparative genomic analysis of fruiting body formation in Myxococcales.</title>
        <authorList>
            <person name="Huntley S."/>
            <person name="Hamann N."/>
            <person name="Wegener-Feldbrugge S."/>
            <person name="Treuner-Lange A."/>
            <person name="Kube M."/>
            <person name="Reinhardt R."/>
            <person name="Klages S."/>
            <person name="Muller R."/>
            <person name="Ronning C.M."/>
            <person name="Nierman W.C."/>
            <person name="Sogaard-Andersen L."/>
        </authorList>
    </citation>
    <scope>NUCLEOTIDE SEQUENCE [LARGE SCALE GENOMIC DNA]</scope>
    <source>
        <strain evidence="2 3">DW4/3-1</strain>
    </source>
</reference>
<proteinExistence type="predicted"/>
<dbReference type="Proteomes" id="UP000001351">
    <property type="component" value="Chromosome"/>
</dbReference>
<dbReference type="AlphaFoldDB" id="E3FT39"/>
<dbReference type="STRING" id="378806.STAUR_8094"/>
<name>E3FT39_STIAD</name>
<evidence type="ECO:0000313" key="3">
    <source>
        <dbReference type="Proteomes" id="UP000001351"/>
    </source>
</evidence>
<organism evidence="2 3">
    <name type="scientific">Stigmatella aurantiaca (strain DW4/3-1)</name>
    <dbReference type="NCBI Taxonomy" id="378806"/>
    <lineage>
        <taxon>Bacteria</taxon>
        <taxon>Pseudomonadati</taxon>
        <taxon>Myxococcota</taxon>
        <taxon>Myxococcia</taxon>
        <taxon>Myxococcales</taxon>
        <taxon>Cystobacterineae</taxon>
        <taxon>Archangiaceae</taxon>
        <taxon>Stigmatella</taxon>
    </lineage>
</organism>
<feature type="transmembrane region" description="Helical" evidence="1">
    <location>
        <begin position="44"/>
        <end position="64"/>
    </location>
</feature>
<keyword evidence="3" id="KW-1185">Reference proteome</keyword>
<dbReference type="KEGG" id="sur:STAUR_8094"/>
<protein>
    <submittedName>
        <fullName evidence="2">Uncharacterized protein</fullName>
    </submittedName>
</protein>
<dbReference type="EMBL" id="CP002271">
    <property type="protein sequence ID" value="ADO75849.1"/>
    <property type="molecule type" value="Genomic_DNA"/>
</dbReference>
<keyword evidence="1" id="KW-0472">Membrane</keyword>
<evidence type="ECO:0000256" key="1">
    <source>
        <dbReference type="SAM" id="Phobius"/>
    </source>
</evidence>